<keyword evidence="3" id="KW-1185">Reference proteome</keyword>
<dbReference type="PANTHER" id="PTHR42037">
    <property type="match status" value="1"/>
</dbReference>
<dbReference type="OrthoDB" id="4851849at2759"/>
<dbReference type="InParanoid" id="A0A0C3N8N1"/>
<evidence type="ECO:0000313" key="3">
    <source>
        <dbReference type="Proteomes" id="UP000054217"/>
    </source>
</evidence>
<dbReference type="InterPro" id="IPR027796">
    <property type="entry name" value="OTT_1508_deam-like"/>
</dbReference>
<name>A0A0C3N8N1_PISTI</name>
<sequence length="505" mass="57085">MTSSAFRWENAEVFTSLANLLSLRKGACVGPAERRDDINSAHVCAGDDLKRRFLDKFAKVMSRNKGRECVACVALRESRNANLEETDGVKITLLVARNEAFGNVDFNFCDKVERLLAALGASARINAENPTVEKALWEAMLGYNEPRIEQYISNFEESVRAFADNGYLDSIPSFSLEQALNLSVETFRDSNEIGLYSKATHDAYMQIAQAQLRELRGILSLGDRVMQRDLLAEKAYSVRHMDSVRIFINASRSNVGSKLLSDIDFLGRLRSCYYTLVEAAETFPGFANLSIMLVDKPASHNFPPTLPSLDDLFKRLELPLNPATVQKFVGDTTIATVRQDFLKLQHKAFSQTLATHAEIQLVFYIAQRMHPEILTKEFHPYIGCSKLCCFLCFTFLRFFGQYGPFFKVRGCHGRVYPLWSLPDASGLHVDMCMELYLALRKTLYHMSREMTRTVATSPHHKVEPSAGITDDYSDPPSNIRDCHPQLTIQSEFHPPRASWATVFLK</sequence>
<reference evidence="3" key="2">
    <citation type="submission" date="2015-01" db="EMBL/GenBank/DDBJ databases">
        <title>Evolutionary Origins and Diversification of the Mycorrhizal Mutualists.</title>
        <authorList>
            <consortium name="DOE Joint Genome Institute"/>
            <consortium name="Mycorrhizal Genomics Consortium"/>
            <person name="Kohler A."/>
            <person name="Kuo A."/>
            <person name="Nagy L.G."/>
            <person name="Floudas D."/>
            <person name="Copeland A."/>
            <person name="Barry K.W."/>
            <person name="Cichocki N."/>
            <person name="Veneault-Fourrey C."/>
            <person name="LaButti K."/>
            <person name="Lindquist E.A."/>
            <person name="Lipzen A."/>
            <person name="Lundell T."/>
            <person name="Morin E."/>
            <person name="Murat C."/>
            <person name="Riley R."/>
            <person name="Ohm R."/>
            <person name="Sun H."/>
            <person name="Tunlid A."/>
            <person name="Henrissat B."/>
            <person name="Grigoriev I.V."/>
            <person name="Hibbett D.S."/>
            <person name="Martin F."/>
        </authorList>
    </citation>
    <scope>NUCLEOTIDE SEQUENCE [LARGE SCALE GENOMIC DNA]</scope>
    <source>
        <strain evidence="3">Marx 270</strain>
    </source>
</reference>
<dbReference type="HOGENOM" id="CLU_028287_0_0_1"/>
<protein>
    <submittedName>
        <fullName evidence="2">Uncharacterized protein</fullName>
    </submittedName>
</protein>
<evidence type="ECO:0000256" key="1">
    <source>
        <dbReference type="SAM" id="MobiDB-lite"/>
    </source>
</evidence>
<accession>A0A0C3N8N1</accession>
<organism evidence="2 3">
    <name type="scientific">Pisolithus tinctorius Marx 270</name>
    <dbReference type="NCBI Taxonomy" id="870435"/>
    <lineage>
        <taxon>Eukaryota</taxon>
        <taxon>Fungi</taxon>
        <taxon>Dikarya</taxon>
        <taxon>Basidiomycota</taxon>
        <taxon>Agaricomycotina</taxon>
        <taxon>Agaricomycetes</taxon>
        <taxon>Agaricomycetidae</taxon>
        <taxon>Boletales</taxon>
        <taxon>Sclerodermatineae</taxon>
        <taxon>Pisolithaceae</taxon>
        <taxon>Pisolithus</taxon>
    </lineage>
</organism>
<feature type="region of interest" description="Disordered" evidence="1">
    <location>
        <begin position="455"/>
        <end position="475"/>
    </location>
</feature>
<dbReference type="EMBL" id="KN832029">
    <property type="protein sequence ID" value="KIN97409.1"/>
    <property type="molecule type" value="Genomic_DNA"/>
</dbReference>
<dbReference type="Proteomes" id="UP000054217">
    <property type="component" value="Unassembled WGS sequence"/>
</dbReference>
<evidence type="ECO:0000313" key="2">
    <source>
        <dbReference type="EMBL" id="KIN97409.1"/>
    </source>
</evidence>
<dbReference type="AlphaFoldDB" id="A0A0C3N8N1"/>
<dbReference type="PANTHER" id="PTHR42037:SF1">
    <property type="match status" value="1"/>
</dbReference>
<dbReference type="Pfam" id="PF14441">
    <property type="entry name" value="OTT_1508_deam"/>
    <property type="match status" value="1"/>
</dbReference>
<reference evidence="2 3" key="1">
    <citation type="submission" date="2014-04" db="EMBL/GenBank/DDBJ databases">
        <authorList>
            <consortium name="DOE Joint Genome Institute"/>
            <person name="Kuo A."/>
            <person name="Kohler A."/>
            <person name="Costa M.D."/>
            <person name="Nagy L.G."/>
            <person name="Floudas D."/>
            <person name="Copeland A."/>
            <person name="Barry K.W."/>
            <person name="Cichocki N."/>
            <person name="Veneault-Fourrey C."/>
            <person name="LaButti K."/>
            <person name="Lindquist E.A."/>
            <person name="Lipzen A."/>
            <person name="Lundell T."/>
            <person name="Morin E."/>
            <person name="Murat C."/>
            <person name="Sun H."/>
            <person name="Tunlid A."/>
            <person name="Henrissat B."/>
            <person name="Grigoriev I.V."/>
            <person name="Hibbett D.S."/>
            <person name="Martin F."/>
            <person name="Nordberg H.P."/>
            <person name="Cantor M.N."/>
            <person name="Hua S.X."/>
        </authorList>
    </citation>
    <scope>NUCLEOTIDE SEQUENCE [LARGE SCALE GENOMIC DNA]</scope>
    <source>
        <strain evidence="2 3">Marx 270</strain>
    </source>
</reference>
<proteinExistence type="predicted"/>
<gene>
    <name evidence="2" type="ORF">M404DRAFT_893390</name>
</gene>